<evidence type="ECO:0000256" key="1">
    <source>
        <dbReference type="ARBA" id="ARBA00003913"/>
    </source>
</evidence>
<organism evidence="9 10">
    <name type="scientific">Dioscorea zingiberensis</name>
    <dbReference type="NCBI Taxonomy" id="325984"/>
    <lineage>
        <taxon>Eukaryota</taxon>
        <taxon>Viridiplantae</taxon>
        <taxon>Streptophyta</taxon>
        <taxon>Embryophyta</taxon>
        <taxon>Tracheophyta</taxon>
        <taxon>Spermatophyta</taxon>
        <taxon>Magnoliopsida</taxon>
        <taxon>Liliopsida</taxon>
        <taxon>Dioscoreales</taxon>
        <taxon>Dioscoreaceae</taxon>
        <taxon>Dioscorea</taxon>
    </lineage>
</organism>
<dbReference type="PANTHER" id="PTHR10639:SF7">
    <property type="entry name" value="CLATHRIN LIGHT CHAIN"/>
    <property type="match status" value="1"/>
</dbReference>
<evidence type="ECO:0000313" key="10">
    <source>
        <dbReference type="Proteomes" id="UP001085076"/>
    </source>
</evidence>
<comment type="subcellular location">
    <subcellularLocation>
        <location evidence="2 7">Cytoplasmic vesicle membrane</location>
        <topology evidence="2 7">Peripheral membrane protein</topology>
        <orientation evidence="2 7">Cytoplasmic side</orientation>
    </subcellularLocation>
    <subcellularLocation>
        <location evidence="7">Membrane</location>
        <location evidence="7">Coated pit</location>
        <topology evidence="7">Peripheral membrane protein</topology>
        <orientation evidence="7">Cytoplasmic side</orientation>
    </subcellularLocation>
    <text evidence="7">Cytoplasmic face of coated pits and vesicles.</text>
</comment>
<dbReference type="GO" id="GO:0005198">
    <property type="term" value="F:structural molecule activity"/>
    <property type="evidence" value="ECO:0007669"/>
    <property type="project" value="InterPro"/>
</dbReference>
<evidence type="ECO:0000256" key="5">
    <source>
        <dbReference type="ARBA" id="ARBA00023176"/>
    </source>
</evidence>
<dbReference type="GO" id="GO:0030130">
    <property type="term" value="C:clathrin coat of trans-Golgi network vesicle"/>
    <property type="evidence" value="ECO:0007669"/>
    <property type="project" value="InterPro"/>
</dbReference>
<evidence type="ECO:0000256" key="7">
    <source>
        <dbReference type="RuleBase" id="RU363137"/>
    </source>
</evidence>
<keyword evidence="10" id="KW-1185">Reference proteome</keyword>
<comment type="function">
    <text evidence="1 7">Clathrin is the major protein of the polyhedral coat of coated pits and vesicles.</text>
</comment>
<dbReference type="GO" id="GO:0072583">
    <property type="term" value="P:clathrin-dependent endocytosis"/>
    <property type="evidence" value="ECO:0007669"/>
    <property type="project" value="TreeGrafter"/>
</dbReference>
<feature type="region of interest" description="Disordered" evidence="8">
    <location>
        <begin position="243"/>
        <end position="291"/>
    </location>
</feature>
<reference evidence="9" key="1">
    <citation type="submission" date="2021-03" db="EMBL/GenBank/DDBJ databases">
        <authorList>
            <person name="Li Z."/>
            <person name="Yang C."/>
        </authorList>
    </citation>
    <scope>NUCLEOTIDE SEQUENCE</scope>
    <source>
        <strain evidence="9">Dzin_1.0</strain>
        <tissue evidence="9">Leaf</tissue>
    </source>
</reference>
<protein>
    <recommendedName>
        <fullName evidence="7">Clathrin light chain</fullName>
    </recommendedName>
</protein>
<accession>A0A9D5C031</accession>
<dbReference type="AlphaFoldDB" id="A0A9D5C031"/>
<evidence type="ECO:0000256" key="3">
    <source>
        <dbReference type="ARBA" id="ARBA00005263"/>
    </source>
</evidence>
<keyword evidence="4 7" id="KW-0472">Membrane</keyword>
<sequence>MSSSFDDFTADGDEVAPPASTRSFDDDEYIGYDPQLPSQQRFESFSTFSPAEDEDLDGTPKNINDDVFGGVDVHHVSVGSAAGGGSFPPSPEAFGYRPDPSPGFSPSPFAMPEANGEADHDGIFSDGPPLPPLDEMHPEEGFILREWRRQNAELLKIKEEKEKELREEIYKEADDYKIAFHEKRKVNCETNKIHNREREKEKFHANADKQYWKAIAELIPNEPGKPTDLSRMRQILLKLKHNLPSTHMKPAPPPAPATAKEGDTAAAKKPVVPKAATTEGPAVKPVPVAVN</sequence>
<feature type="compositionally biased region" description="Low complexity" evidence="8">
    <location>
        <begin position="65"/>
        <end position="80"/>
    </location>
</feature>
<evidence type="ECO:0000256" key="6">
    <source>
        <dbReference type="ARBA" id="ARBA00023329"/>
    </source>
</evidence>
<dbReference type="GO" id="GO:0030132">
    <property type="term" value="C:clathrin coat of coated pit"/>
    <property type="evidence" value="ECO:0007669"/>
    <property type="project" value="InterPro"/>
</dbReference>
<keyword evidence="6 7" id="KW-0968">Cytoplasmic vesicle</keyword>
<evidence type="ECO:0000256" key="2">
    <source>
        <dbReference type="ARBA" id="ARBA00004180"/>
    </source>
</evidence>
<dbReference type="Proteomes" id="UP001085076">
    <property type="component" value="Miscellaneous, Linkage group lg09"/>
</dbReference>
<name>A0A9D5C031_9LILI</name>
<dbReference type="PANTHER" id="PTHR10639">
    <property type="entry name" value="CLATHRIN LIGHT CHAIN"/>
    <property type="match status" value="1"/>
</dbReference>
<dbReference type="GO" id="GO:0006886">
    <property type="term" value="P:intracellular protein transport"/>
    <property type="evidence" value="ECO:0007669"/>
    <property type="project" value="InterPro"/>
</dbReference>
<dbReference type="OrthoDB" id="782264at2759"/>
<evidence type="ECO:0000256" key="8">
    <source>
        <dbReference type="SAM" id="MobiDB-lite"/>
    </source>
</evidence>
<feature type="compositionally biased region" description="Low complexity" evidence="8">
    <location>
        <begin position="264"/>
        <end position="278"/>
    </location>
</feature>
<dbReference type="EMBL" id="JAGGNH010000009">
    <property type="protein sequence ID" value="KAJ0963965.1"/>
    <property type="molecule type" value="Genomic_DNA"/>
</dbReference>
<comment type="similarity">
    <text evidence="3 7">Belongs to the clathrin light chain family.</text>
</comment>
<feature type="region of interest" description="Disordered" evidence="8">
    <location>
        <begin position="1"/>
        <end position="138"/>
    </location>
</feature>
<dbReference type="Pfam" id="PF01086">
    <property type="entry name" value="Clathrin_lg_ch"/>
    <property type="match status" value="1"/>
</dbReference>
<gene>
    <name evidence="9" type="ORF">J5N97_029087</name>
</gene>
<comment type="caution">
    <text evidence="9">The sequence shown here is derived from an EMBL/GenBank/DDBJ whole genome shotgun (WGS) entry which is preliminary data.</text>
</comment>
<feature type="compositionally biased region" description="Polar residues" evidence="8">
    <location>
        <begin position="36"/>
        <end position="49"/>
    </location>
</feature>
<dbReference type="GO" id="GO:0032050">
    <property type="term" value="F:clathrin heavy chain binding"/>
    <property type="evidence" value="ECO:0007669"/>
    <property type="project" value="TreeGrafter"/>
</dbReference>
<dbReference type="InterPro" id="IPR000996">
    <property type="entry name" value="Clathrin_L-chain"/>
</dbReference>
<keyword evidence="5 7" id="KW-0168">Coated pit</keyword>
<reference evidence="9" key="2">
    <citation type="journal article" date="2022" name="Hortic Res">
        <title>The genome of Dioscorea zingiberensis sheds light on the biosynthesis, origin and evolution of the medicinally important diosgenin saponins.</title>
        <authorList>
            <person name="Li Y."/>
            <person name="Tan C."/>
            <person name="Li Z."/>
            <person name="Guo J."/>
            <person name="Li S."/>
            <person name="Chen X."/>
            <person name="Wang C."/>
            <person name="Dai X."/>
            <person name="Yang H."/>
            <person name="Song W."/>
            <person name="Hou L."/>
            <person name="Xu J."/>
            <person name="Tong Z."/>
            <person name="Xu A."/>
            <person name="Yuan X."/>
            <person name="Wang W."/>
            <person name="Yang Q."/>
            <person name="Chen L."/>
            <person name="Sun Z."/>
            <person name="Wang K."/>
            <person name="Pan B."/>
            <person name="Chen J."/>
            <person name="Bao Y."/>
            <person name="Liu F."/>
            <person name="Qi X."/>
            <person name="Gang D.R."/>
            <person name="Wen J."/>
            <person name="Li J."/>
        </authorList>
    </citation>
    <scope>NUCLEOTIDE SEQUENCE</scope>
    <source>
        <strain evidence="9">Dzin_1.0</strain>
    </source>
</reference>
<evidence type="ECO:0000256" key="4">
    <source>
        <dbReference type="ARBA" id="ARBA00023136"/>
    </source>
</evidence>
<evidence type="ECO:0000313" key="9">
    <source>
        <dbReference type="EMBL" id="KAJ0963965.1"/>
    </source>
</evidence>
<proteinExistence type="inferred from homology"/>